<protein>
    <recommendedName>
        <fullName evidence="9">GTPase Obg</fullName>
        <ecNumber evidence="9">3.6.5.-</ecNumber>
    </recommendedName>
    <alternativeName>
        <fullName evidence="9">GTP-binding protein Obg</fullName>
    </alternativeName>
</protein>
<evidence type="ECO:0000256" key="5">
    <source>
        <dbReference type="ARBA" id="ARBA00022741"/>
    </source>
</evidence>
<comment type="subunit">
    <text evidence="9">Monomer.</text>
</comment>
<dbReference type="KEGG" id="sace:GIY23_06420"/>
<feature type="binding site" evidence="9">
    <location>
        <begin position="195"/>
        <end position="199"/>
    </location>
    <ligand>
        <name>GTP</name>
        <dbReference type="ChEBI" id="CHEBI:37565"/>
    </ligand>
</feature>
<dbReference type="Pfam" id="PF01018">
    <property type="entry name" value="GTP1_OBG"/>
    <property type="match status" value="1"/>
</dbReference>
<evidence type="ECO:0000256" key="9">
    <source>
        <dbReference type="HAMAP-Rule" id="MF_01454"/>
    </source>
</evidence>
<dbReference type="InterPro" id="IPR031167">
    <property type="entry name" value="G_OBG"/>
</dbReference>
<dbReference type="Proteomes" id="UP000371041">
    <property type="component" value="Chromosome"/>
</dbReference>
<feature type="binding site" evidence="9">
    <location>
        <position position="197"/>
    </location>
    <ligand>
        <name>Mg(2+)</name>
        <dbReference type="ChEBI" id="CHEBI:18420"/>
    </ligand>
</feature>
<dbReference type="Gene3D" id="2.70.210.12">
    <property type="entry name" value="GTP1/OBG domain"/>
    <property type="match status" value="1"/>
</dbReference>
<dbReference type="InterPro" id="IPR006169">
    <property type="entry name" value="GTP1_OBG_dom"/>
</dbReference>
<name>A0A5Q3QCL3_9PSEU</name>
<dbReference type="NCBIfam" id="TIGR02729">
    <property type="entry name" value="Obg_CgtA"/>
    <property type="match status" value="1"/>
</dbReference>
<dbReference type="InterPro" id="IPR027417">
    <property type="entry name" value="P-loop_NTPase"/>
</dbReference>
<keyword evidence="4 9" id="KW-0479">Metal-binding</keyword>
<dbReference type="InterPro" id="IPR036346">
    <property type="entry name" value="GTP-bd_prot_GTP1/OBG_C_sf"/>
</dbReference>
<feature type="domain" description="OBG-type G" evidence="11">
    <location>
        <begin position="164"/>
        <end position="344"/>
    </location>
</feature>
<feature type="binding site" evidence="9">
    <location>
        <position position="177"/>
    </location>
    <ligand>
        <name>Mg(2+)</name>
        <dbReference type="ChEBI" id="CHEBI:18420"/>
    </ligand>
</feature>
<accession>A0A5Q3QCL3</accession>
<sequence>MEASVSRFVDRVTIHVAAGNGGNGCASVHREKFKPLGGPDGGNGGRGGDVTLVVDSQVHTLLDFHHRPHLRAKNGRQGQGGHRNGAVGADLVLSVPDGTVVLSQDGEVLADLVGVGTTFVASQGGRGGLGNAALASKARKAPGFALLGEEGDQAELVLELKSVADVGLVGFPSAGKSSLISVLSEAKPKIADYPFTTLAPNLGVVTAGETVFTVADVPGLIPGASGGRGLGLEFLRHIERCAVLVHVVDCATLEPGRDPLSDVDALENELAEYTPALSAELGAVDLESRPRMVVLNKMDVPEAEELAELVRPDLEARGWPVWEVSTQSRKGLRELSFALARTVEQYRAEQPEPEPARVLVRPKAVGGDADFTVEPDPETEDAFVVRGDKPERWVRQTSFDNDEAVGFLGDRLAKIGVEEALARHGAQPGSQVTIGGVTFDWEPSTPAGVAAVMSGRGTDARLESNDRVPASERKAAKQARYYAGKESVDADELRWAEEETGPRAGDRDDDVWDDVWDDDAAEGPAEVVDDADDREDRSGR</sequence>
<feature type="binding site" evidence="9">
    <location>
        <begin position="325"/>
        <end position="327"/>
    </location>
    <ligand>
        <name>GTP</name>
        <dbReference type="ChEBI" id="CHEBI:37565"/>
    </ligand>
</feature>
<dbReference type="Pfam" id="PF01926">
    <property type="entry name" value="MMR_HSR1"/>
    <property type="match status" value="1"/>
</dbReference>
<keyword evidence="5 9" id="KW-0547">Nucleotide-binding</keyword>
<dbReference type="PROSITE" id="PS51883">
    <property type="entry name" value="OBG"/>
    <property type="match status" value="1"/>
</dbReference>
<gene>
    <name evidence="14" type="primary">obgE</name>
    <name evidence="9" type="synonym">obg</name>
    <name evidence="14" type="ORF">GIY23_06420</name>
</gene>
<proteinExistence type="inferred from homology"/>
<evidence type="ECO:0000256" key="2">
    <source>
        <dbReference type="ARBA" id="ARBA00007699"/>
    </source>
</evidence>
<dbReference type="InterPro" id="IPR045086">
    <property type="entry name" value="OBG_GTPase"/>
</dbReference>
<keyword evidence="7 9" id="KW-0460">Magnesium</keyword>
<keyword evidence="15" id="KW-1185">Reference proteome</keyword>
<dbReference type="InterPro" id="IPR006074">
    <property type="entry name" value="GTP1-OBG_CS"/>
</dbReference>
<evidence type="ECO:0000256" key="4">
    <source>
        <dbReference type="ARBA" id="ARBA00022723"/>
    </source>
</evidence>
<dbReference type="GO" id="GO:0042254">
    <property type="term" value="P:ribosome biogenesis"/>
    <property type="evidence" value="ECO:0007669"/>
    <property type="project" value="UniProtKB-UniRule"/>
</dbReference>
<dbReference type="NCBIfam" id="NF008956">
    <property type="entry name" value="PRK12299.1"/>
    <property type="match status" value="1"/>
</dbReference>
<keyword evidence="3 9" id="KW-0963">Cytoplasm</keyword>
<dbReference type="Gene3D" id="3.40.50.300">
    <property type="entry name" value="P-loop containing nucleotide triphosphate hydrolases"/>
    <property type="match status" value="1"/>
</dbReference>
<dbReference type="Gene3D" id="3.30.300.350">
    <property type="entry name" value="GTP-binding protein OBG, C-terminal domain"/>
    <property type="match status" value="1"/>
</dbReference>
<organism evidence="14 15">
    <name type="scientific">Allosaccharopolyspora coralli</name>
    <dbReference type="NCBI Taxonomy" id="2665642"/>
    <lineage>
        <taxon>Bacteria</taxon>
        <taxon>Bacillati</taxon>
        <taxon>Actinomycetota</taxon>
        <taxon>Actinomycetes</taxon>
        <taxon>Pseudonocardiales</taxon>
        <taxon>Pseudonocardiaceae</taxon>
        <taxon>Allosaccharopolyspora</taxon>
    </lineage>
</organism>
<dbReference type="CDD" id="cd01898">
    <property type="entry name" value="Obg"/>
    <property type="match status" value="1"/>
</dbReference>
<dbReference type="HAMAP" id="MF_01454">
    <property type="entry name" value="GTPase_Obg"/>
    <property type="match status" value="1"/>
</dbReference>
<dbReference type="SUPFAM" id="SSF52540">
    <property type="entry name" value="P-loop containing nucleoside triphosphate hydrolases"/>
    <property type="match status" value="1"/>
</dbReference>
<keyword evidence="6 9" id="KW-0378">Hydrolase</keyword>
<dbReference type="Pfam" id="PF09269">
    <property type="entry name" value="DUF1967"/>
    <property type="match status" value="1"/>
</dbReference>
<reference evidence="15" key="1">
    <citation type="submission" date="2019-11" db="EMBL/GenBank/DDBJ databases">
        <title>The complete genome sequence of Saccharopolyspora sp. E2A.</title>
        <authorList>
            <person name="Zhang G."/>
        </authorList>
    </citation>
    <scope>NUCLEOTIDE SEQUENCE [LARGE SCALE GENOMIC DNA]</scope>
    <source>
        <strain evidence="15">E2A</strain>
    </source>
</reference>
<dbReference type="PROSITE" id="PS51881">
    <property type="entry name" value="OCT"/>
    <property type="match status" value="1"/>
</dbReference>
<feature type="compositionally biased region" description="Basic and acidic residues" evidence="10">
    <location>
        <begin position="458"/>
        <end position="475"/>
    </location>
</feature>
<feature type="binding site" evidence="9">
    <location>
        <begin position="170"/>
        <end position="177"/>
    </location>
    <ligand>
        <name>GTP</name>
        <dbReference type="ChEBI" id="CHEBI:37565"/>
    </ligand>
</feature>
<evidence type="ECO:0000313" key="15">
    <source>
        <dbReference type="Proteomes" id="UP000371041"/>
    </source>
</evidence>
<dbReference type="GO" id="GO:0005737">
    <property type="term" value="C:cytoplasm"/>
    <property type="evidence" value="ECO:0007669"/>
    <property type="project" value="UniProtKB-SubCell"/>
</dbReference>
<dbReference type="PROSITE" id="PS00905">
    <property type="entry name" value="GTP1_OBG"/>
    <property type="match status" value="1"/>
</dbReference>
<dbReference type="FunFam" id="2.70.210.12:FF:000001">
    <property type="entry name" value="GTPase Obg"/>
    <property type="match status" value="1"/>
</dbReference>
<feature type="compositionally biased region" description="Basic and acidic residues" evidence="10">
    <location>
        <begin position="486"/>
        <end position="506"/>
    </location>
</feature>
<evidence type="ECO:0000256" key="6">
    <source>
        <dbReference type="ARBA" id="ARBA00022801"/>
    </source>
</evidence>
<dbReference type="GO" id="GO:0005525">
    <property type="term" value="F:GTP binding"/>
    <property type="evidence" value="ECO:0007669"/>
    <property type="project" value="UniProtKB-UniRule"/>
</dbReference>
<dbReference type="AlphaFoldDB" id="A0A5Q3QCL3"/>
<dbReference type="InterPro" id="IPR014100">
    <property type="entry name" value="GTP-bd_Obg/CgtA"/>
</dbReference>
<keyword evidence="8 9" id="KW-0342">GTP-binding</keyword>
<dbReference type="PANTHER" id="PTHR11702">
    <property type="entry name" value="DEVELOPMENTALLY REGULATED GTP-BINDING PROTEIN-RELATED"/>
    <property type="match status" value="1"/>
</dbReference>
<feature type="binding site" evidence="9">
    <location>
        <begin position="296"/>
        <end position="299"/>
    </location>
    <ligand>
        <name>GTP</name>
        <dbReference type="ChEBI" id="CHEBI:37565"/>
    </ligand>
</feature>
<evidence type="ECO:0000259" key="11">
    <source>
        <dbReference type="PROSITE" id="PS51710"/>
    </source>
</evidence>
<dbReference type="InterPro" id="IPR036726">
    <property type="entry name" value="GTP1_OBG_dom_sf"/>
</dbReference>
<feature type="domain" description="Obg" evidence="13">
    <location>
        <begin position="6"/>
        <end position="163"/>
    </location>
</feature>
<evidence type="ECO:0000256" key="3">
    <source>
        <dbReference type="ARBA" id="ARBA00022490"/>
    </source>
</evidence>
<dbReference type="NCBIfam" id="NF008954">
    <property type="entry name" value="PRK12296.1"/>
    <property type="match status" value="1"/>
</dbReference>
<feature type="compositionally biased region" description="Acidic residues" evidence="10">
    <location>
        <begin position="507"/>
        <end position="533"/>
    </location>
</feature>
<evidence type="ECO:0000256" key="10">
    <source>
        <dbReference type="SAM" id="MobiDB-lite"/>
    </source>
</evidence>
<dbReference type="PRINTS" id="PR00326">
    <property type="entry name" value="GTP1OBG"/>
</dbReference>
<dbReference type="NCBIfam" id="NF008955">
    <property type="entry name" value="PRK12297.1"/>
    <property type="match status" value="1"/>
</dbReference>
<feature type="domain" description="OCT" evidence="12">
    <location>
        <begin position="363"/>
        <end position="443"/>
    </location>
</feature>
<dbReference type="InterPro" id="IPR015349">
    <property type="entry name" value="OCT_dom"/>
</dbReference>
<feature type="region of interest" description="Disordered" evidence="10">
    <location>
        <begin position="458"/>
        <end position="540"/>
    </location>
</feature>
<dbReference type="PROSITE" id="PS51710">
    <property type="entry name" value="G_OBG"/>
    <property type="match status" value="1"/>
</dbReference>
<dbReference type="InterPro" id="IPR006073">
    <property type="entry name" value="GTP-bd"/>
</dbReference>
<feature type="binding site" evidence="9">
    <location>
        <begin position="216"/>
        <end position="219"/>
    </location>
    <ligand>
        <name>GTP</name>
        <dbReference type="ChEBI" id="CHEBI:37565"/>
    </ligand>
</feature>
<dbReference type="PANTHER" id="PTHR11702:SF31">
    <property type="entry name" value="MITOCHONDRIAL RIBOSOME-ASSOCIATED GTPASE 2"/>
    <property type="match status" value="1"/>
</dbReference>
<comment type="cofactor">
    <cofactor evidence="1 9">
        <name>Mg(2+)</name>
        <dbReference type="ChEBI" id="CHEBI:18420"/>
    </cofactor>
</comment>
<evidence type="ECO:0000256" key="7">
    <source>
        <dbReference type="ARBA" id="ARBA00022842"/>
    </source>
</evidence>
<dbReference type="SUPFAM" id="SSF82051">
    <property type="entry name" value="Obg GTP-binding protein N-terminal domain"/>
    <property type="match status" value="1"/>
</dbReference>
<dbReference type="EC" id="3.6.5.-" evidence="9"/>
<dbReference type="SUPFAM" id="SSF102741">
    <property type="entry name" value="Obg GTP-binding protein C-terminal domain"/>
    <property type="match status" value="1"/>
</dbReference>
<dbReference type="NCBIfam" id="TIGR03595">
    <property type="entry name" value="Obg_CgtA_exten"/>
    <property type="match status" value="1"/>
</dbReference>
<evidence type="ECO:0000259" key="12">
    <source>
        <dbReference type="PROSITE" id="PS51881"/>
    </source>
</evidence>
<comment type="function">
    <text evidence="9">An essential GTPase which binds GTP, GDP and possibly (p)ppGpp with moderate affinity, with high nucleotide exchange rates and a fairly low GTP hydrolysis rate. Plays a role in control of the cell cycle, stress response, ribosome biogenesis and in those bacteria that undergo differentiation, in morphogenesis control.</text>
</comment>
<evidence type="ECO:0000313" key="14">
    <source>
        <dbReference type="EMBL" id="QGK69215.1"/>
    </source>
</evidence>
<comment type="similarity">
    <text evidence="2 9">Belongs to the TRAFAC class OBG-HflX-like GTPase superfamily. OBG GTPase family.</text>
</comment>
<dbReference type="RefSeq" id="WP_154075815.1">
    <property type="nucleotide sequence ID" value="NZ_CP045929.1"/>
</dbReference>
<evidence type="ECO:0000259" key="13">
    <source>
        <dbReference type="PROSITE" id="PS51883"/>
    </source>
</evidence>
<dbReference type="EMBL" id="CP045929">
    <property type="protein sequence ID" value="QGK69215.1"/>
    <property type="molecule type" value="Genomic_DNA"/>
</dbReference>
<evidence type="ECO:0000256" key="8">
    <source>
        <dbReference type="ARBA" id="ARBA00023134"/>
    </source>
</evidence>
<dbReference type="GO" id="GO:0003924">
    <property type="term" value="F:GTPase activity"/>
    <property type="evidence" value="ECO:0007669"/>
    <property type="project" value="UniProtKB-UniRule"/>
</dbReference>
<comment type="subcellular location">
    <subcellularLocation>
        <location evidence="9">Cytoplasm</location>
    </subcellularLocation>
</comment>
<dbReference type="GO" id="GO:0000287">
    <property type="term" value="F:magnesium ion binding"/>
    <property type="evidence" value="ECO:0007669"/>
    <property type="project" value="InterPro"/>
</dbReference>
<evidence type="ECO:0000256" key="1">
    <source>
        <dbReference type="ARBA" id="ARBA00001946"/>
    </source>
</evidence>